<dbReference type="PROSITE" id="PS51502">
    <property type="entry name" value="S_R_A_B_BARREL"/>
    <property type="match status" value="1"/>
</dbReference>
<evidence type="ECO:0000313" key="2">
    <source>
        <dbReference type="EMBL" id="KAL2276290.1"/>
    </source>
</evidence>
<accession>A0ABR4E1J3</accession>
<protein>
    <recommendedName>
        <fullName evidence="1">Stress-response A/B barrel domain-containing protein</fullName>
    </recommendedName>
</protein>
<sequence>MSAWALSGTGVVIVVRAGRAQVSTEKPSLDTDNSSIIIINIIILTQTDNMAKLINRVTMFKLDGAESQAKLLAAYEKLAKEQNRDGKPYIAYLSAGIAHDDPRSKGYTIVAQSSFYNLDDMKYYDETDPSHQELKKTAREAGLAEPPLTVYVESAPVIDLRA</sequence>
<dbReference type="Pfam" id="PF07876">
    <property type="entry name" value="Dabb"/>
    <property type="match status" value="1"/>
</dbReference>
<dbReference type="Proteomes" id="UP001600888">
    <property type="component" value="Unassembled WGS sequence"/>
</dbReference>
<feature type="domain" description="Stress-response A/B barrel" evidence="1">
    <location>
        <begin position="54"/>
        <end position="152"/>
    </location>
</feature>
<dbReference type="EMBL" id="JBAWTH010000118">
    <property type="protein sequence ID" value="KAL2276290.1"/>
    <property type="molecule type" value="Genomic_DNA"/>
</dbReference>
<evidence type="ECO:0000313" key="3">
    <source>
        <dbReference type="Proteomes" id="UP001600888"/>
    </source>
</evidence>
<organism evidence="2 3">
    <name type="scientific">Diaporthe vaccinii</name>
    <dbReference type="NCBI Taxonomy" id="105482"/>
    <lineage>
        <taxon>Eukaryota</taxon>
        <taxon>Fungi</taxon>
        <taxon>Dikarya</taxon>
        <taxon>Ascomycota</taxon>
        <taxon>Pezizomycotina</taxon>
        <taxon>Sordariomycetes</taxon>
        <taxon>Sordariomycetidae</taxon>
        <taxon>Diaporthales</taxon>
        <taxon>Diaporthaceae</taxon>
        <taxon>Diaporthe</taxon>
        <taxon>Diaporthe eres species complex</taxon>
    </lineage>
</organism>
<proteinExistence type="predicted"/>
<name>A0ABR4E1J3_9PEZI</name>
<gene>
    <name evidence="2" type="ORF">FJTKL_00982</name>
</gene>
<comment type="caution">
    <text evidence="2">The sequence shown here is derived from an EMBL/GenBank/DDBJ whole genome shotgun (WGS) entry which is preliminary data.</text>
</comment>
<dbReference type="InterPro" id="IPR011008">
    <property type="entry name" value="Dimeric_a/b-barrel"/>
</dbReference>
<keyword evidence="3" id="KW-1185">Reference proteome</keyword>
<evidence type="ECO:0000259" key="1">
    <source>
        <dbReference type="PROSITE" id="PS51502"/>
    </source>
</evidence>
<reference evidence="2 3" key="1">
    <citation type="submission" date="2024-03" db="EMBL/GenBank/DDBJ databases">
        <title>A high-quality draft genome sequence of Diaporthe vaccinii, a causative agent of upright dieback and viscid rot disease in cranberry plants.</title>
        <authorList>
            <person name="Sarrasin M."/>
            <person name="Lang B.F."/>
            <person name="Burger G."/>
        </authorList>
    </citation>
    <scope>NUCLEOTIDE SEQUENCE [LARGE SCALE GENOMIC DNA]</scope>
    <source>
        <strain evidence="2 3">IS7</strain>
    </source>
</reference>
<dbReference type="SUPFAM" id="SSF54909">
    <property type="entry name" value="Dimeric alpha+beta barrel"/>
    <property type="match status" value="1"/>
</dbReference>
<dbReference type="InterPro" id="IPR013097">
    <property type="entry name" value="Dabb"/>
</dbReference>
<dbReference type="SMART" id="SM00886">
    <property type="entry name" value="Dabb"/>
    <property type="match status" value="1"/>
</dbReference>
<dbReference type="Gene3D" id="3.30.70.100">
    <property type="match status" value="1"/>
</dbReference>